<proteinExistence type="predicted"/>
<organism evidence="1 2">
    <name type="scientific">Eretmocerus hayati</name>
    <dbReference type="NCBI Taxonomy" id="131215"/>
    <lineage>
        <taxon>Eukaryota</taxon>
        <taxon>Metazoa</taxon>
        <taxon>Ecdysozoa</taxon>
        <taxon>Arthropoda</taxon>
        <taxon>Hexapoda</taxon>
        <taxon>Insecta</taxon>
        <taxon>Pterygota</taxon>
        <taxon>Neoptera</taxon>
        <taxon>Endopterygota</taxon>
        <taxon>Hymenoptera</taxon>
        <taxon>Apocrita</taxon>
        <taxon>Proctotrupomorpha</taxon>
        <taxon>Chalcidoidea</taxon>
        <taxon>Aphelinidae</taxon>
        <taxon>Aphelininae</taxon>
        <taxon>Eretmocerus</taxon>
    </lineage>
</organism>
<evidence type="ECO:0000313" key="1">
    <source>
        <dbReference type="EMBL" id="KAJ8681249.1"/>
    </source>
</evidence>
<accession>A0ACC2PC99</accession>
<protein>
    <submittedName>
        <fullName evidence="1">Uncharacterized protein</fullName>
    </submittedName>
</protein>
<dbReference type="Proteomes" id="UP001239111">
    <property type="component" value="Chromosome 2"/>
</dbReference>
<dbReference type="EMBL" id="CM056742">
    <property type="protein sequence ID" value="KAJ8681249.1"/>
    <property type="molecule type" value="Genomic_DNA"/>
</dbReference>
<evidence type="ECO:0000313" key="2">
    <source>
        <dbReference type="Proteomes" id="UP001239111"/>
    </source>
</evidence>
<sequence length="515" mass="56891">MFLRAATGKKWRGLTPQDRRPYVEEAERLRVIHMQEHPNYKYRPRRRKHAKRAPGAPGSPPSAAVAANSSPTLNRPSPAAAAAAAASMHHAMSKMDNFQGMPQMPWGGHSPISSLYHQQQQQSQQQGIPDYKSENNSLYGSPYTPIIHTPDISPVASPEPDGENAHMSGNQQNAENERDMDGSTKQQRQQQQQHNEMSEQSKRYSSYMNSDHHMPLGSPSISSCSNTAGGYTDTLTYKKVSYVSFERQQSTSIAVGIANGMMVSCNKLRSGFDNVGSVTGTFYPPVASPHDQSLHYSSQQQQQSKQFGSLQQQQQQQQVQDGYGQCANRQSLNLRPPEGCPGVSHRYQMQHHQDYSSDSPSNQSQQQQQQQQVGIHMEQSSGSAASSVPTSMHDEEQEHVMQLEKYLNKFNHPSGLGSPVGPASVGSGGHSSLTSHQSLLDSNHNYASDLRYYSSPQHMELQANAAAAAAQQQQQCIMDQEQAAKDHQAAQHTQKSPEDEFSVILADVRKTCYSS</sequence>
<gene>
    <name evidence="1" type="ORF">QAD02_017036</name>
</gene>
<reference evidence="1" key="1">
    <citation type="submission" date="2023-04" db="EMBL/GenBank/DDBJ databases">
        <title>A chromosome-level genome assembly of the parasitoid wasp Eretmocerus hayati.</title>
        <authorList>
            <person name="Zhong Y."/>
            <person name="Liu S."/>
            <person name="Liu Y."/>
        </authorList>
    </citation>
    <scope>NUCLEOTIDE SEQUENCE</scope>
    <source>
        <strain evidence="1">ZJU_SS_LIU_2023</strain>
    </source>
</reference>
<keyword evidence="2" id="KW-1185">Reference proteome</keyword>
<comment type="caution">
    <text evidence="1">The sequence shown here is derived from an EMBL/GenBank/DDBJ whole genome shotgun (WGS) entry which is preliminary data.</text>
</comment>
<name>A0ACC2PC99_9HYME</name>